<protein>
    <recommendedName>
        <fullName evidence="6">Mediator of RNA polymerase II transcription subunit 21</fullName>
    </recommendedName>
</protein>
<feature type="coiled-coil region" evidence="7">
    <location>
        <begin position="91"/>
        <end position="129"/>
    </location>
</feature>
<evidence type="ECO:0000256" key="4">
    <source>
        <dbReference type="ARBA" id="ARBA00023163"/>
    </source>
</evidence>
<dbReference type="STRING" id="145388.A0A0D2KJT7"/>
<keyword evidence="2 6" id="KW-0805">Transcription regulation</keyword>
<reference evidence="9 10" key="1">
    <citation type="journal article" date="2013" name="BMC Genomics">
        <title>Reconstruction of the lipid metabolism for the microalga Monoraphidium neglectum from its genome sequence reveals characteristics suitable for biofuel production.</title>
        <authorList>
            <person name="Bogen C."/>
            <person name="Al-Dilaimi A."/>
            <person name="Albersmeier A."/>
            <person name="Wichmann J."/>
            <person name="Grundmann M."/>
            <person name="Rupp O."/>
            <person name="Lauersen K.J."/>
            <person name="Blifernez-Klassen O."/>
            <person name="Kalinowski J."/>
            <person name="Goesmann A."/>
            <person name="Mussgnug J.H."/>
            <person name="Kruse O."/>
        </authorList>
    </citation>
    <scope>NUCLEOTIDE SEQUENCE [LARGE SCALE GENOMIC DNA]</scope>
    <source>
        <strain evidence="9 10">SAG 48.87</strain>
    </source>
</reference>
<dbReference type="Pfam" id="PF11221">
    <property type="entry name" value="Med21"/>
    <property type="match status" value="1"/>
</dbReference>
<dbReference type="PANTHER" id="PTHR13381:SF0">
    <property type="entry name" value="MEDIATOR OF RNA POLYMERASE II TRANSCRIPTION SUBUNIT 21"/>
    <property type="match status" value="1"/>
</dbReference>
<comment type="similarity">
    <text evidence="6">Belongs to the Mediator complex subunit 21 family.</text>
</comment>
<evidence type="ECO:0000256" key="3">
    <source>
        <dbReference type="ARBA" id="ARBA00023159"/>
    </source>
</evidence>
<evidence type="ECO:0000256" key="5">
    <source>
        <dbReference type="ARBA" id="ARBA00023242"/>
    </source>
</evidence>
<evidence type="ECO:0000256" key="1">
    <source>
        <dbReference type="ARBA" id="ARBA00004123"/>
    </source>
</evidence>
<comment type="subunit">
    <text evidence="6">Component of the Mediator complex.</text>
</comment>
<keyword evidence="4 6" id="KW-0804">Transcription</keyword>
<gene>
    <name evidence="9" type="ORF">MNEG_11864</name>
</gene>
<dbReference type="RefSeq" id="XP_013895118.1">
    <property type="nucleotide sequence ID" value="XM_014039664.1"/>
</dbReference>
<evidence type="ECO:0000256" key="7">
    <source>
        <dbReference type="SAM" id="Coils"/>
    </source>
</evidence>
<dbReference type="Proteomes" id="UP000054498">
    <property type="component" value="Unassembled WGS sequence"/>
</dbReference>
<evidence type="ECO:0000313" key="10">
    <source>
        <dbReference type="Proteomes" id="UP000054498"/>
    </source>
</evidence>
<evidence type="ECO:0000256" key="2">
    <source>
        <dbReference type="ARBA" id="ARBA00023015"/>
    </source>
</evidence>
<accession>A0A0D2KJT7</accession>
<evidence type="ECO:0000256" key="8">
    <source>
        <dbReference type="SAM" id="MobiDB-lite"/>
    </source>
</evidence>
<comment type="subcellular location">
    <subcellularLocation>
        <location evidence="1 6">Nucleus</location>
    </subcellularLocation>
</comment>
<dbReference type="AlphaFoldDB" id="A0A0D2KJT7"/>
<dbReference type="GO" id="GO:0016592">
    <property type="term" value="C:mediator complex"/>
    <property type="evidence" value="ECO:0007669"/>
    <property type="project" value="UniProtKB-UniRule"/>
</dbReference>
<feature type="compositionally biased region" description="Low complexity" evidence="8">
    <location>
        <begin position="30"/>
        <end position="41"/>
    </location>
</feature>
<keyword evidence="7" id="KW-0175">Coiled coil</keyword>
<dbReference type="EMBL" id="KK103161">
    <property type="protein sequence ID" value="KIY96098.1"/>
    <property type="molecule type" value="Genomic_DNA"/>
</dbReference>
<dbReference type="GO" id="GO:0003712">
    <property type="term" value="F:transcription coregulator activity"/>
    <property type="evidence" value="ECO:0007669"/>
    <property type="project" value="TreeGrafter"/>
</dbReference>
<name>A0A0D2KJT7_9CHLO</name>
<evidence type="ECO:0000256" key="6">
    <source>
        <dbReference type="RuleBase" id="RU366036"/>
    </source>
</evidence>
<keyword evidence="10" id="KW-1185">Reference proteome</keyword>
<organism evidence="9 10">
    <name type="scientific">Monoraphidium neglectum</name>
    <dbReference type="NCBI Taxonomy" id="145388"/>
    <lineage>
        <taxon>Eukaryota</taxon>
        <taxon>Viridiplantae</taxon>
        <taxon>Chlorophyta</taxon>
        <taxon>core chlorophytes</taxon>
        <taxon>Chlorophyceae</taxon>
        <taxon>CS clade</taxon>
        <taxon>Sphaeropleales</taxon>
        <taxon>Selenastraceae</taxon>
        <taxon>Monoraphidium</taxon>
    </lineage>
</organism>
<comment type="function">
    <text evidence="6">Component of the Mediator complex, a coactivator involved in the regulated transcription of nearly all RNA polymerase II-dependent genes. Mediator functions as a bridge to convey information from gene-specific regulatory proteins to the basal RNA polymerase II transcription machinery. Mediator is recruited to promoters by direct interactions with regulatory proteins and serves as a scaffold for the assembly of a functional preinitiation complex with RNA polymerase II and the general transcription factors.</text>
</comment>
<keyword evidence="5 6" id="KW-0539">Nucleus</keyword>
<dbReference type="OrthoDB" id="526653at2759"/>
<dbReference type="GO" id="GO:0006357">
    <property type="term" value="P:regulation of transcription by RNA polymerase II"/>
    <property type="evidence" value="ECO:0007669"/>
    <property type="project" value="TreeGrafter"/>
</dbReference>
<dbReference type="SUPFAM" id="SSF140718">
    <property type="entry name" value="Mediator hinge subcomplex-like"/>
    <property type="match status" value="1"/>
</dbReference>
<keyword evidence="3 6" id="KW-0010">Activator</keyword>
<dbReference type="InterPro" id="IPR021384">
    <property type="entry name" value="Mediator_Med21"/>
</dbReference>
<proteinExistence type="inferred from homology"/>
<dbReference type="PANTHER" id="PTHR13381">
    <property type="entry name" value="RNA POLYMERASE II HOLOENZYME COMPONENT SRB7"/>
    <property type="match status" value="1"/>
</dbReference>
<evidence type="ECO:0000313" key="9">
    <source>
        <dbReference type="EMBL" id="KIY96098.1"/>
    </source>
</evidence>
<dbReference type="InterPro" id="IPR037212">
    <property type="entry name" value="Med7/Med21-like"/>
</dbReference>
<dbReference type="GeneID" id="25729169"/>
<dbReference type="KEGG" id="mng:MNEG_11864"/>
<dbReference type="Gene3D" id="6.10.280.10">
    <property type="entry name" value="Mediator complex, subunit Med21"/>
    <property type="match status" value="1"/>
</dbReference>
<sequence length="147" mass="15866">MFFDFVGILQRDAPPMSVAGEPIVGAAKHQQQQQQQQAQPAGQPPQPPDFDVEQTTQLMAAQLIAQFKVTEALIKALPQEAAPPAAHSDRIRALQQEHAEVSAQLDAAAREAEEQLAELQRLFAVLAGQRLRDAQNGLVLPPLPPAG</sequence>
<feature type="region of interest" description="Disordered" evidence="8">
    <location>
        <begin position="25"/>
        <end position="52"/>
    </location>
</feature>